<dbReference type="SUPFAM" id="SSF54427">
    <property type="entry name" value="NTF2-like"/>
    <property type="match status" value="1"/>
</dbReference>
<gene>
    <name evidence="2" type="ORF">HNQ40_003227</name>
</gene>
<dbReference type="Gene3D" id="3.10.450.50">
    <property type="match status" value="1"/>
</dbReference>
<dbReference type="RefSeq" id="WP_184678889.1">
    <property type="nucleotide sequence ID" value="NZ_JACHGY010000001.1"/>
</dbReference>
<evidence type="ECO:0000313" key="3">
    <source>
        <dbReference type="Proteomes" id="UP000541810"/>
    </source>
</evidence>
<dbReference type="GO" id="GO:0016853">
    <property type="term" value="F:isomerase activity"/>
    <property type="evidence" value="ECO:0007669"/>
    <property type="project" value="UniProtKB-KW"/>
</dbReference>
<sequence>MSESLLDKTKTILEQLKNGQFVEGMEEFYADNVVNEEPTGATIEGKAALIAHEHEVLANVAAYHGCEVRSVGVGEDDGQGNGVTFAEYKLSVDMKDGSKFNPDQVQVIRWENGKAIHNKFYYNPDF</sequence>
<proteinExistence type="predicted"/>
<evidence type="ECO:0000313" key="2">
    <source>
        <dbReference type="EMBL" id="MBB6431421.1"/>
    </source>
</evidence>
<dbReference type="InterPro" id="IPR037401">
    <property type="entry name" value="SnoaL-like"/>
</dbReference>
<evidence type="ECO:0000259" key="1">
    <source>
        <dbReference type="Pfam" id="PF12680"/>
    </source>
</evidence>
<dbReference type="Pfam" id="PF12680">
    <property type="entry name" value="SnoaL_2"/>
    <property type="match status" value="1"/>
</dbReference>
<name>A0A7X0HB10_9BACT</name>
<dbReference type="EMBL" id="JACHGY010000001">
    <property type="protein sequence ID" value="MBB6431421.1"/>
    <property type="molecule type" value="Genomic_DNA"/>
</dbReference>
<comment type="caution">
    <text evidence="2">The sequence shown here is derived from an EMBL/GenBank/DDBJ whole genome shotgun (WGS) entry which is preliminary data.</text>
</comment>
<organism evidence="2 3">
    <name type="scientific">Algisphaera agarilytica</name>
    <dbReference type="NCBI Taxonomy" id="1385975"/>
    <lineage>
        <taxon>Bacteria</taxon>
        <taxon>Pseudomonadati</taxon>
        <taxon>Planctomycetota</taxon>
        <taxon>Phycisphaerae</taxon>
        <taxon>Phycisphaerales</taxon>
        <taxon>Phycisphaeraceae</taxon>
        <taxon>Algisphaera</taxon>
    </lineage>
</organism>
<keyword evidence="2" id="KW-0413">Isomerase</keyword>
<reference evidence="2 3" key="1">
    <citation type="submission" date="2020-08" db="EMBL/GenBank/DDBJ databases">
        <title>Genomic Encyclopedia of Type Strains, Phase IV (KMG-IV): sequencing the most valuable type-strain genomes for metagenomic binning, comparative biology and taxonomic classification.</title>
        <authorList>
            <person name="Goeker M."/>
        </authorList>
    </citation>
    <scope>NUCLEOTIDE SEQUENCE [LARGE SCALE GENOMIC DNA]</scope>
    <source>
        <strain evidence="2 3">DSM 103725</strain>
    </source>
</reference>
<protein>
    <submittedName>
        <fullName evidence="2">Ketosteroid isomerase-like protein</fullName>
    </submittedName>
</protein>
<dbReference type="InterPro" id="IPR032710">
    <property type="entry name" value="NTF2-like_dom_sf"/>
</dbReference>
<feature type="domain" description="SnoaL-like" evidence="1">
    <location>
        <begin position="20"/>
        <end position="115"/>
    </location>
</feature>
<dbReference type="Proteomes" id="UP000541810">
    <property type="component" value="Unassembled WGS sequence"/>
</dbReference>
<accession>A0A7X0HB10</accession>
<keyword evidence="3" id="KW-1185">Reference proteome</keyword>
<dbReference type="AlphaFoldDB" id="A0A7X0HB10"/>